<reference evidence="1" key="1">
    <citation type="submission" date="2022-03" db="EMBL/GenBank/DDBJ databases">
        <authorList>
            <person name="Lindestad O."/>
        </authorList>
    </citation>
    <scope>NUCLEOTIDE SEQUENCE</scope>
</reference>
<evidence type="ECO:0000313" key="2">
    <source>
        <dbReference type="Proteomes" id="UP000838756"/>
    </source>
</evidence>
<proteinExistence type="predicted"/>
<evidence type="ECO:0000313" key="1">
    <source>
        <dbReference type="EMBL" id="CAH2255438.1"/>
    </source>
</evidence>
<dbReference type="OrthoDB" id="424543at2759"/>
<organism evidence="1 2">
    <name type="scientific">Pararge aegeria aegeria</name>
    <dbReference type="NCBI Taxonomy" id="348720"/>
    <lineage>
        <taxon>Eukaryota</taxon>
        <taxon>Metazoa</taxon>
        <taxon>Ecdysozoa</taxon>
        <taxon>Arthropoda</taxon>
        <taxon>Hexapoda</taxon>
        <taxon>Insecta</taxon>
        <taxon>Pterygota</taxon>
        <taxon>Neoptera</taxon>
        <taxon>Endopterygota</taxon>
        <taxon>Lepidoptera</taxon>
        <taxon>Glossata</taxon>
        <taxon>Ditrysia</taxon>
        <taxon>Papilionoidea</taxon>
        <taxon>Nymphalidae</taxon>
        <taxon>Satyrinae</taxon>
        <taxon>Satyrini</taxon>
        <taxon>Parargina</taxon>
        <taxon>Pararge</taxon>
    </lineage>
</organism>
<dbReference type="EMBL" id="CAKXAJ010026090">
    <property type="protein sequence ID" value="CAH2255438.1"/>
    <property type="molecule type" value="Genomic_DNA"/>
</dbReference>
<gene>
    <name evidence="1" type="primary">jg15436</name>
    <name evidence="1" type="ORF">PAEG_LOCUS22807</name>
</gene>
<name>A0A8S4SGP1_9NEOP</name>
<dbReference type="AlphaFoldDB" id="A0A8S4SGP1"/>
<dbReference type="Proteomes" id="UP000838756">
    <property type="component" value="Unassembled WGS sequence"/>
</dbReference>
<comment type="caution">
    <text evidence="1">The sequence shown here is derived from an EMBL/GenBank/DDBJ whole genome shotgun (WGS) entry which is preliminary data.</text>
</comment>
<sequence>MLRWARGTTRLDKIRNEFIRSSIKVAEVQHKMKEGRLRWYGHIMRRDKSHMTQRVMAIDEDNDLHPLEKRIEEKEYGEK</sequence>
<accession>A0A8S4SGP1</accession>
<keyword evidence="2" id="KW-1185">Reference proteome</keyword>
<protein>
    <submittedName>
        <fullName evidence="1">Jg15436 protein</fullName>
    </submittedName>
</protein>